<dbReference type="AlphaFoldDB" id="A0A2K3QJY3"/>
<dbReference type="PRINTS" id="PR00081">
    <property type="entry name" value="GDHRDH"/>
</dbReference>
<dbReference type="Pfam" id="PF00106">
    <property type="entry name" value="adh_short"/>
    <property type="match status" value="1"/>
</dbReference>
<reference evidence="1 2" key="1">
    <citation type="submission" date="2017-08" db="EMBL/GenBank/DDBJ databases">
        <title>Harnessing the power of phylogenomics to disentangle the directionality and signatures of interkingdom host jumping in the parasitic fungal genus Tolypocladium.</title>
        <authorList>
            <person name="Quandt C.A."/>
            <person name="Patterson W."/>
            <person name="Spatafora J.W."/>
        </authorList>
    </citation>
    <scope>NUCLEOTIDE SEQUENCE [LARGE SCALE GENOMIC DNA]</scope>
    <source>
        <strain evidence="1 2">CBS 113982</strain>
    </source>
</reference>
<sequence length="247" mass="25596">MPSSAFYALIAGAGAGTGTAVALRFAQAYPVVLLARSASSYAPAVDAVRAAGGAAIGIVADASDPAAVDAAFERIARELPGARLAAAVYNAFAGFAVKPFLELRPEDLTTNLATGVHGLFFFAQKTLPQLLAAAPTAPHPPTLIVTGATASLRGSARFASIAAAKFGQRGLTQSLAREFGPRGVHVAYAIVDGGIDTPGAKGVVMNNGVEDGKIRPEAIADNYWHLHTQHRSAFTQELDLRPFVEKF</sequence>
<comment type="caution">
    <text evidence="1">The sequence shown here is derived from an EMBL/GenBank/DDBJ whole genome shotgun (WGS) entry which is preliminary data.</text>
</comment>
<evidence type="ECO:0000313" key="1">
    <source>
        <dbReference type="EMBL" id="PNY27858.1"/>
    </source>
</evidence>
<name>A0A2K3QJY3_9HYPO</name>
<evidence type="ECO:0000313" key="2">
    <source>
        <dbReference type="Proteomes" id="UP000236621"/>
    </source>
</evidence>
<dbReference type="Gene3D" id="3.40.50.720">
    <property type="entry name" value="NAD(P)-binding Rossmann-like Domain"/>
    <property type="match status" value="1"/>
</dbReference>
<dbReference type="InterPro" id="IPR002347">
    <property type="entry name" value="SDR_fam"/>
</dbReference>
<dbReference type="EMBL" id="NRSZ01000335">
    <property type="protein sequence ID" value="PNY27858.1"/>
    <property type="molecule type" value="Genomic_DNA"/>
</dbReference>
<dbReference type="OrthoDB" id="5399006at2759"/>
<dbReference type="InterPro" id="IPR036291">
    <property type="entry name" value="NAD(P)-bd_dom_sf"/>
</dbReference>
<proteinExistence type="predicted"/>
<dbReference type="Proteomes" id="UP000236621">
    <property type="component" value="Unassembled WGS sequence"/>
</dbReference>
<organism evidence="1 2">
    <name type="scientific">Tolypocladium capitatum</name>
    <dbReference type="NCBI Taxonomy" id="45235"/>
    <lineage>
        <taxon>Eukaryota</taxon>
        <taxon>Fungi</taxon>
        <taxon>Dikarya</taxon>
        <taxon>Ascomycota</taxon>
        <taxon>Pezizomycotina</taxon>
        <taxon>Sordariomycetes</taxon>
        <taxon>Hypocreomycetidae</taxon>
        <taxon>Hypocreales</taxon>
        <taxon>Ophiocordycipitaceae</taxon>
        <taxon>Tolypocladium</taxon>
    </lineage>
</organism>
<protein>
    <recommendedName>
        <fullName evidence="3">Oxidoreductase</fullName>
    </recommendedName>
</protein>
<gene>
    <name evidence="1" type="ORF">TCAP_02226</name>
</gene>
<accession>A0A2K3QJY3</accession>
<dbReference type="PANTHER" id="PTHR43431">
    <property type="entry name" value="OXIDOREDUCTASE, SHORT CHAIN DEHYDROGENASE/REDUCTASE FAMILY (AFU_ORTHOLOGUE AFUA_5G14000)"/>
    <property type="match status" value="1"/>
</dbReference>
<dbReference type="SUPFAM" id="SSF51735">
    <property type="entry name" value="NAD(P)-binding Rossmann-fold domains"/>
    <property type="match status" value="1"/>
</dbReference>
<dbReference type="STRING" id="45235.A0A2K3QJY3"/>
<dbReference type="PANTHER" id="PTHR43431:SF7">
    <property type="entry name" value="OXIDOREDUCTASE, SHORT CHAIN DEHYDROGENASE_REDUCTASE FAMILY (AFU_ORTHOLOGUE AFUA_5G14000)"/>
    <property type="match status" value="1"/>
</dbReference>
<keyword evidence="2" id="KW-1185">Reference proteome</keyword>
<evidence type="ECO:0008006" key="3">
    <source>
        <dbReference type="Google" id="ProtNLM"/>
    </source>
</evidence>